<comment type="caution">
    <text evidence="2">The sequence shown here is derived from an EMBL/GenBank/DDBJ whole genome shotgun (WGS) entry which is preliminary data.</text>
</comment>
<dbReference type="InterPro" id="IPR017896">
    <property type="entry name" value="4Fe4S_Fe-S-bd"/>
</dbReference>
<evidence type="ECO:0000313" key="2">
    <source>
        <dbReference type="EMBL" id="MBE6512783.1"/>
    </source>
</evidence>
<gene>
    <name evidence="2" type="ORF">E7Z75_06550</name>
</gene>
<proteinExistence type="predicted"/>
<dbReference type="Gene3D" id="3.30.70.20">
    <property type="match status" value="1"/>
</dbReference>
<dbReference type="PANTHER" id="PTHR42827">
    <property type="entry name" value="IRON-SULFUR CLUSTER-BINDING PROTEIN-RELATED"/>
    <property type="match status" value="1"/>
</dbReference>
<dbReference type="AlphaFoldDB" id="A0A8T3VNR3"/>
<dbReference type="GO" id="GO:0016491">
    <property type="term" value="F:oxidoreductase activity"/>
    <property type="evidence" value="ECO:0007669"/>
    <property type="project" value="UniProtKB-ARBA"/>
</dbReference>
<dbReference type="Pfam" id="PF13484">
    <property type="entry name" value="Fer4_16"/>
    <property type="match status" value="1"/>
</dbReference>
<dbReference type="EMBL" id="SUTG01000030">
    <property type="protein sequence ID" value="MBE6512783.1"/>
    <property type="molecule type" value="Genomic_DNA"/>
</dbReference>
<sequence>MDLEEKNSREIEEFLKSKGAEVVGFASLEGIKNVPKEYPNSILIGIPIEKEALKTIYTDDQSIYVESMKSLALKLNDIVLEGEDYIKENMNYNALAMSRERVAKDFEGLASKIPHKTTGTRSGLGWIGRCALLISPKYGAALRLSTILTDMPIKVGKPIDDSLCDDCTDCQDACPVDAINEVKWDSRKEREEYFDAEKCFEFIKKEMQRTHGKSLCAKCGLACPYTKEYLGIKTDRELIKEI</sequence>
<protein>
    <submittedName>
        <fullName evidence="2">Epoxyqueuosine reductase</fullName>
    </submittedName>
</protein>
<organism evidence="2 3">
    <name type="scientific">Methanobrevibacter olleyae</name>
    <dbReference type="NCBI Taxonomy" id="294671"/>
    <lineage>
        <taxon>Archaea</taxon>
        <taxon>Methanobacteriati</taxon>
        <taxon>Methanobacteriota</taxon>
        <taxon>Methanomada group</taxon>
        <taxon>Methanobacteria</taxon>
        <taxon>Methanobacteriales</taxon>
        <taxon>Methanobacteriaceae</taxon>
        <taxon>Methanobrevibacter</taxon>
    </lineage>
</organism>
<accession>A0A8T3VNR3</accession>
<dbReference type="Proteomes" id="UP000732619">
    <property type="component" value="Unassembled WGS sequence"/>
</dbReference>
<reference evidence="2" key="1">
    <citation type="submission" date="2019-04" db="EMBL/GenBank/DDBJ databases">
        <title>Evolution of Biomass-Degrading Anaerobic Consortia Revealed by Metagenomics.</title>
        <authorList>
            <person name="Peng X."/>
        </authorList>
    </citation>
    <scope>NUCLEOTIDE SEQUENCE</scope>
    <source>
        <strain evidence="2">SIG14</strain>
    </source>
</reference>
<dbReference type="InterPro" id="IPR017900">
    <property type="entry name" value="4Fe4S_Fe_S_CS"/>
</dbReference>
<dbReference type="SUPFAM" id="SSF54862">
    <property type="entry name" value="4Fe-4S ferredoxins"/>
    <property type="match status" value="1"/>
</dbReference>
<evidence type="ECO:0000313" key="3">
    <source>
        <dbReference type="Proteomes" id="UP000732619"/>
    </source>
</evidence>
<feature type="domain" description="4Fe-4S ferredoxin-type" evidence="1">
    <location>
        <begin position="155"/>
        <end position="185"/>
    </location>
</feature>
<dbReference type="PANTHER" id="PTHR42827:SF1">
    <property type="entry name" value="IRON-SULFUR CLUSTER-BINDING PROTEIN"/>
    <property type="match status" value="1"/>
</dbReference>
<dbReference type="PROSITE" id="PS00198">
    <property type="entry name" value="4FE4S_FER_1"/>
    <property type="match status" value="1"/>
</dbReference>
<name>A0A8T3VNR3_METOL</name>
<dbReference type="PROSITE" id="PS51379">
    <property type="entry name" value="4FE4S_FER_2"/>
    <property type="match status" value="1"/>
</dbReference>
<evidence type="ECO:0000259" key="1">
    <source>
        <dbReference type="PROSITE" id="PS51379"/>
    </source>
</evidence>